<gene>
    <name evidence="2" type="ORF">FEHR0123_LOCUS8850</name>
</gene>
<proteinExistence type="predicted"/>
<reference evidence="2" key="1">
    <citation type="submission" date="2021-01" db="EMBL/GenBank/DDBJ databases">
        <authorList>
            <person name="Corre E."/>
            <person name="Pelletier E."/>
            <person name="Niang G."/>
            <person name="Scheremetjew M."/>
            <person name="Finn R."/>
            <person name="Kale V."/>
            <person name="Holt S."/>
            <person name="Cochrane G."/>
            <person name="Meng A."/>
            <person name="Brown T."/>
            <person name="Cohen L."/>
        </authorList>
    </citation>
    <scope>NUCLEOTIDE SEQUENCE</scope>
    <source>
        <strain evidence="2">Fehren 1</strain>
    </source>
</reference>
<feature type="chain" id="PRO_5031345831" description="Secreted protein" evidence="1">
    <location>
        <begin position="21"/>
        <end position="185"/>
    </location>
</feature>
<feature type="signal peptide" evidence="1">
    <location>
        <begin position="1"/>
        <end position="20"/>
    </location>
</feature>
<dbReference type="AlphaFoldDB" id="A0A7S3I5W4"/>
<sequence length="185" mass="20524">MVLAVSLALGLLHHLGDFVALGVHGGQRLESLIGLLVEHMALGHVLAHDQVESVVSVAHQVLHQVVQLVVLLLKVREGQARRVLRLLALLQVLGCLRIIRALLLECDVRLVEVRQRALSHLLPIGDHSEFCRPRAHLLNCLLHGGDIVVVHLAYSLVHIHDATRLAVVVMTLPKNRPRRFFEALI</sequence>
<keyword evidence="1" id="KW-0732">Signal</keyword>
<evidence type="ECO:0008006" key="3">
    <source>
        <dbReference type="Google" id="ProtNLM"/>
    </source>
</evidence>
<organism evidence="2">
    <name type="scientific">Favella ehrenbergii</name>
    <dbReference type="NCBI Taxonomy" id="182087"/>
    <lineage>
        <taxon>Eukaryota</taxon>
        <taxon>Sar</taxon>
        <taxon>Alveolata</taxon>
        <taxon>Ciliophora</taxon>
        <taxon>Intramacronucleata</taxon>
        <taxon>Spirotrichea</taxon>
        <taxon>Choreotrichia</taxon>
        <taxon>Tintinnida</taxon>
        <taxon>Xystonellidae</taxon>
        <taxon>Favella</taxon>
    </lineage>
</organism>
<evidence type="ECO:0000256" key="1">
    <source>
        <dbReference type="SAM" id="SignalP"/>
    </source>
</evidence>
<protein>
    <recommendedName>
        <fullName evidence="3">Secreted protein</fullName>
    </recommendedName>
</protein>
<dbReference type="EMBL" id="HBIE01029535">
    <property type="protein sequence ID" value="CAE0313926.1"/>
    <property type="molecule type" value="Transcribed_RNA"/>
</dbReference>
<evidence type="ECO:0000313" key="2">
    <source>
        <dbReference type="EMBL" id="CAE0313926.1"/>
    </source>
</evidence>
<name>A0A7S3I5W4_9SPIT</name>
<accession>A0A7S3I5W4</accession>